<feature type="region of interest" description="Disordered" evidence="1">
    <location>
        <begin position="1"/>
        <end position="24"/>
    </location>
</feature>
<name>Q0RMW8_FRAAA</name>
<accession>Q0RMW8</accession>
<dbReference type="Pfam" id="PF00296">
    <property type="entry name" value="Bac_luciferase"/>
    <property type="match status" value="1"/>
</dbReference>
<dbReference type="PANTHER" id="PTHR30137">
    <property type="entry name" value="LUCIFERASE-LIKE MONOOXYGENASE"/>
    <property type="match status" value="1"/>
</dbReference>
<keyword evidence="3" id="KW-0560">Oxidoreductase</keyword>
<feature type="domain" description="Luciferase-like" evidence="2">
    <location>
        <begin position="40"/>
        <end position="274"/>
    </location>
</feature>
<dbReference type="AlphaFoldDB" id="Q0RMW8"/>
<gene>
    <name evidence="3" type="ordered locus">FRAAL2479</name>
</gene>
<dbReference type="EMBL" id="CT573213">
    <property type="protein sequence ID" value="CAJ61128.1"/>
    <property type="molecule type" value="Genomic_DNA"/>
</dbReference>
<proteinExistence type="predicted"/>
<feature type="compositionally biased region" description="Low complexity" evidence="1">
    <location>
        <begin position="1"/>
        <end position="19"/>
    </location>
</feature>
<dbReference type="InterPro" id="IPR011251">
    <property type="entry name" value="Luciferase-like_dom"/>
</dbReference>
<dbReference type="InterPro" id="IPR050766">
    <property type="entry name" value="Bact_Lucif_Oxidored"/>
</dbReference>
<keyword evidence="4" id="KW-1185">Reference proteome</keyword>
<evidence type="ECO:0000256" key="1">
    <source>
        <dbReference type="SAM" id="MobiDB-lite"/>
    </source>
</evidence>
<dbReference type="GO" id="GO:0005829">
    <property type="term" value="C:cytosol"/>
    <property type="evidence" value="ECO:0007669"/>
    <property type="project" value="TreeGrafter"/>
</dbReference>
<dbReference type="PANTHER" id="PTHR30137:SF15">
    <property type="entry name" value="BLL6902 PROTEIN"/>
    <property type="match status" value="1"/>
</dbReference>
<keyword evidence="3" id="KW-0503">Monooxygenase</keyword>
<evidence type="ECO:0000313" key="3">
    <source>
        <dbReference type="EMBL" id="CAJ61128.1"/>
    </source>
</evidence>
<dbReference type="Gene3D" id="3.20.20.30">
    <property type="entry name" value="Luciferase-like domain"/>
    <property type="match status" value="1"/>
</dbReference>
<sequence>MTAPATVTAAVAPAHRASPAEPPAPRRLRLGFNARIAFPTGQAGAALRDGIELFRVAEQLGYDAGWVYQRHFDNYLAAPMVFHAAVAQHTERIGLGTAIIGVRYEDPVLLAEAAGTADLLSGGRLQLGLGTGQGGFDAVFGQAPNDGRAQSQDRLAAFLRAVRGERVGEITDPEGLLPVGTELFVRPTSPTLPERIWYGGGSVASAERVGRQGLRLLLSTILSGQIDDYGAELARAIEAYRGAHPGTSPSRVAVARSVLPATTPELARVYAAYDAERRTQGPAASRPAGALAPVAAPTARFTMSPVHHGDPAAVVDELLADPSVPLADELIAFLPPAFGLRENLRLLEDLAETVAPHLGWTPATSAP</sequence>
<dbReference type="Proteomes" id="UP000000657">
    <property type="component" value="Chromosome"/>
</dbReference>
<dbReference type="eggNOG" id="COG2141">
    <property type="taxonomic scope" value="Bacteria"/>
</dbReference>
<dbReference type="KEGG" id="fal:FRAAL2479"/>
<dbReference type="InterPro" id="IPR036661">
    <property type="entry name" value="Luciferase-like_sf"/>
</dbReference>
<dbReference type="GO" id="GO:0016705">
    <property type="term" value="F:oxidoreductase activity, acting on paired donors, with incorporation or reduction of molecular oxygen"/>
    <property type="evidence" value="ECO:0007669"/>
    <property type="project" value="InterPro"/>
</dbReference>
<organism evidence="3 4">
    <name type="scientific">Frankia alni (strain DSM 45986 / CECT 9034 / ACN14a)</name>
    <dbReference type="NCBI Taxonomy" id="326424"/>
    <lineage>
        <taxon>Bacteria</taxon>
        <taxon>Bacillati</taxon>
        <taxon>Actinomycetota</taxon>
        <taxon>Actinomycetes</taxon>
        <taxon>Frankiales</taxon>
        <taxon>Frankiaceae</taxon>
        <taxon>Frankia</taxon>
    </lineage>
</organism>
<dbReference type="SUPFAM" id="SSF51679">
    <property type="entry name" value="Bacterial luciferase-like"/>
    <property type="match status" value="1"/>
</dbReference>
<protein>
    <submittedName>
        <fullName evidence="3">Monooxygenase</fullName>
    </submittedName>
</protein>
<evidence type="ECO:0000313" key="4">
    <source>
        <dbReference type="Proteomes" id="UP000000657"/>
    </source>
</evidence>
<evidence type="ECO:0000259" key="2">
    <source>
        <dbReference type="Pfam" id="PF00296"/>
    </source>
</evidence>
<reference evidence="3 4" key="1">
    <citation type="journal article" date="2007" name="Genome Res.">
        <title>Genome characteristics of facultatively symbiotic Frankia sp. strains reflect host range and host plant biogeography.</title>
        <authorList>
            <person name="Normand P."/>
            <person name="Lapierre P."/>
            <person name="Tisa L.S."/>
            <person name="Gogarten J.P."/>
            <person name="Alloisio N."/>
            <person name="Bagnarol E."/>
            <person name="Bassi C.A."/>
            <person name="Berry A.M."/>
            <person name="Bickhart D.M."/>
            <person name="Choisne N."/>
            <person name="Couloux A."/>
            <person name="Cournoyer B."/>
            <person name="Cruveiller S."/>
            <person name="Daubin V."/>
            <person name="Demange N."/>
            <person name="Francino M.P."/>
            <person name="Goltsman E."/>
            <person name="Huang Y."/>
            <person name="Kopp O.R."/>
            <person name="Labarre L."/>
            <person name="Lapidus A."/>
            <person name="Lavire C."/>
            <person name="Marechal J."/>
            <person name="Martinez M."/>
            <person name="Mastronunzio J.E."/>
            <person name="Mullin B.C."/>
            <person name="Niemann J."/>
            <person name="Pujic P."/>
            <person name="Rawnsley T."/>
            <person name="Rouy Z."/>
            <person name="Schenowitz C."/>
            <person name="Sellstedt A."/>
            <person name="Tavares F."/>
            <person name="Tomkins J.P."/>
            <person name="Vallenet D."/>
            <person name="Valverde C."/>
            <person name="Wall L.G."/>
            <person name="Wang Y."/>
            <person name="Medigue C."/>
            <person name="Benson D.R."/>
        </authorList>
    </citation>
    <scope>NUCLEOTIDE SEQUENCE [LARGE SCALE GENOMIC DNA]</scope>
    <source>
        <strain evidence="4">DSM 45986 / CECT 9034 / ACN14a</strain>
    </source>
</reference>
<dbReference type="RefSeq" id="WP_011603636.1">
    <property type="nucleotide sequence ID" value="NC_008278.1"/>
</dbReference>
<dbReference type="STRING" id="326424.FRAAL2479"/>
<dbReference type="OrthoDB" id="7903015at2"/>
<dbReference type="GO" id="GO:0004497">
    <property type="term" value="F:monooxygenase activity"/>
    <property type="evidence" value="ECO:0007669"/>
    <property type="project" value="UniProtKB-KW"/>
</dbReference>
<dbReference type="HOGENOM" id="CLU_027853_2_0_11"/>